<comment type="similarity">
    <text evidence="2">Belongs to the Tom20 family.</text>
</comment>
<keyword evidence="13" id="KW-1185">Reference proteome</keyword>
<proteinExistence type="inferred from homology"/>
<keyword evidence="7 11" id="KW-1133">Transmembrane helix</keyword>
<dbReference type="AlphaFoldDB" id="A0A3P6PKW0"/>
<feature type="transmembrane region" description="Helical" evidence="11">
    <location>
        <begin position="262"/>
        <end position="287"/>
    </location>
</feature>
<gene>
    <name evidence="12" type="ORF">TASK_LOCUS4390</name>
</gene>
<dbReference type="PRINTS" id="PR01989">
    <property type="entry name" value="EUOM20RECPTR"/>
</dbReference>
<dbReference type="PANTHER" id="PTHR12430">
    <property type="entry name" value="MITOCHONDRIAL IMPORT RECEPTOR SUBUNIT TOM20"/>
    <property type="match status" value="1"/>
</dbReference>
<keyword evidence="4 11" id="KW-0812">Transmembrane</keyword>
<evidence type="ECO:0000256" key="3">
    <source>
        <dbReference type="ARBA" id="ARBA00022448"/>
    </source>
</evidence>
<dbReference type="PRINTS" id="PR00351">
    <property type="entry name" value="OM20RECEPTOR"/>
</dbReference>
<evidence type="ECO:0000256" key="6">
    <source>
        <dbReference type="ARBA" id="ARBA00022927"/>
    </source>
</evidence>
<comment type="subcellular location">
    <subcellularLocation>
        <location evidence="1">Mitochondrion outer membrane</location>
        <topology evidence="1">Single-pass membrane protein</topology>
    </subcellularLocation>
</comment>
<evidence type="ECO:0000313" key="13">
    <source>
        <dbReference type="Proteomes" id="UP000282613"/>
    </source>
</evidence>
<evidence type="ECO:0000256" key="5">
    <source>
        <dbReference type="ARBA" id="ARBA00022787"/>
    </source>
</evidence>
<evidence type="ECO:0000256" key="8">
    <source>
        <dbReference type="ARBA" id="ARBA00023128"/>
    </source>
</evidence>
<keyword evidence="9 11" id="KW-0472">Membrane</keyword>
<keyword evidence="3" id="KW-0813">Transport</keyword>
<keyword evidence="8" id="KW-0496">Mitochondrion</keyword>
<evidence type="ECO:0000256" key="11">
    <source>
        <dbReference type="SAM" id="Phobius"/>
    </source>
</evidence>
<sequence>MSQDMVRNLLKVTLAGAVVGFLGYCIYFDRKRRGDPEFRAKLAKRRRARALAAQKASMPVLPSMNDPRAIHKFFLEQIQQGENALSTGCIDEAVQHFAYAVVVCGQPTQLLQVLQQSLSPGVFSKLVASLPEVRKVVTSTINPFEMFPGSGEFARSDQTPFEVEPLNRAHTLLVRSLWQQLKAAFPEGFESLSYVDVGLRCRLSREDILLIKRFVENKPEFPIPSTDSVNEIFSRFIEPVPEETEPFSFEIRYEYALIFVPFLIYIVCRKVGAIITTTMAIIVFAAYELYVQAIAKRHALLSRLPSVPDHCLPYSKQSFMSRFFFWKSSRSSEDECIEYFKLIMTSPFAELRPDRIILSVLGDFARTVASTAGASVGEFYYKLNSWAPFFIAFPLTVVSMWLLVRLVTSQRKPKPSKSRKLNKNRSVLPLKQE</sequence>
<dbReference type="InterPro" id="IPR002056">
    <property type="entry name" value="MAS20"/>
</dbReference>
<dbReference type="GO" id="GO:0006886">
    <property type="term" value="P:intracellular protein transport"/>
    <property type="evidence" value="ECO:0007669"/>
    <property type="project" value="InterPro"/>
</dbReference>
<dbReference type="GO" id="GO:0006605">
    <property type="term" value="P:protein targeting"/>
    <property type="evidence" value="ECO:0007669"/>
    <property type="project" value="InterPro"/>
</dbReference>
<dbReference type="InterPro" id="IPR023392">
    <property type="entry name" value="Tom20_dom_sf"/>
</dbReference>
<dbReference type="SUPFAM" id="SSF47157">
    <property type="entry name" value="Mitochondrial import receptor subunit Tom20"/>
    <property type="match status" value="1"/>
</dbReference>
<organism evidence="12 13">
    <name type="scientific">Taenia asiatica</name>
    <name type="common">Asian tapeworm</name>
    <dbReference type="NCBI Taxonomy" id="60517"/>
    <lineage>
        <taxon>Eukaryota</taxon>
        <taxon>Metazoa</taxon>
        <taxon>Spiralia</taxon>
        <taxon>Lophotrochozoa</taxon>
        <taxon>Platyhelminthes</taxon>
        <taxon>Cestoda</taxon>
        <taxon>Eucestoda</taxon>
        <taxon>Cyclophyllidea</taxon>
        <taxon>Taeniidae</taxon>
        <taxon>Taenia</taxon>
    </lineage>
</organism>
<dbReference type="PANTHER" id="PTHR12430:SF0">
    <property type="entry name" value="TRANSLOCASE OF OUTER MITOCHONDRIAL MEMBRANE 20"/>
    <property type="match status" value="1"/>
</dbReference>
<evidence type="ECO:0000313" key="12">
    <source>
        <dbReference type="EMBL" id="VDK33347.1"/>
    </source>
</evidence>
<protein>
    <submittedName>
        <fullName evidence="12">Uncharacterized protein</fullName>
    </submittedName>
</protein>
<name>A0A3P6PKW0_TAEAS</name>
<evidence type="ECO:0000256" key="10">
    <source>
        <dbReference type="SAM" id="MobiDB-lite"/>
    </source>
</evidence>
<dbReference type="EMBL" id="UYRS01018345">
    <property type="protein sequence ID" value="VDK33347.1"/>
    <property type="molecule type" value="Genomic_DNA"/>
</dbReference>
<keyword evidence="6" id="KW-0653">Protein transport</keyword>
<dbReference type="GO" id="GO:0030943">
    <property type="term" value="F:mitochondrion targeting sequence binding"/>
    <property type="evidence" value="ECO:0007669"/>
    <property type="project" value="TreeGrafter"/>
</dbReference>
<evidence type="ECO:0000256" key="1">
    <source>
        <dbReference type="ARBA" id="ARBA00004572"/>
    </source>
</evidence>
<dbReference type="GO" id="GO:0016031">
    <property type="term" value="P:tRNA import into mitochondrion"/>
    <property type="evidence" value="ECO:0007669"/>
    <property type="project" value="TreeGrafter"/>
</dbReference>
<keyword evidence="5" id="KW-1000">Mitochondrion outer membrane</keyword>
<feature type="region of interest" description="Disordered" evidence="10">
    <location>
        <begin position="413"/>
        <end position="433"/>
    </location>
</feature>
<dbReference type="GO" id="GO:0030150">
    <property type="term" value="P:protein import into mitochondrial matrix"/>
    <property type="evidence" value="ECO:0007669"/>
    <property type="project" value="TreeGrafter"/>
</dbReference>
<dbReference type="GO" id="GO:0008320">
    <property type="term" value="F:protein transmembrane transporter activity"/>
    <property type="evidence" value="ECO:0007669"/>
    <property type="project" value="TreeGrafter"/>
</dbReference>
<dbReference type="GO" id="GO:0005742">
    <property type="term" value="C:mitochondrial outer membrane translocase complex"/>
    <property type="evidence" value="ECO:0007669"/>
    <property type="project" value="InterPro"/>
</dbReference>
<evidence type="ECO:0000256" key="2">
    <source>
        <dbReference type="ARBA" id="ARBA00005792"/>
    </source>
</evidence>
<evidence type="ECO:0000256" key="4">
    <source>
        <dbReference type="ARBA" id="ARBA00022692"/>
    </source>
</evidence>
<evidence type="ECO:0000256" key="9">
    <source>
        <dbReference type="ARBA" id="ARBA00023136"/>
    </source>
</evidence>
<feature type="compositionally biased region" description="Basic residues" evidence="10">
    <location>
        <begin position="413"/>
        <end position="423"/>
    </location>
</feature>
<feature type="transmembrane region" description="Helical" evidence="11">
    <location>
        <begin position="386"/>
        <end position="407"/>
    </location>
</feature>
<dbReference type="Pfam" id="PF02064">
    <property type="entry name" value="MAS20"/>
    <property type="match status" value="1"/>
</dbReference>
<evidence type="ECO:0000256" key="7">
    <source>
        <dbReference type="ARBA" id="ARBA00022989"/>
    </source>
</evidence>
<dbReference type="Proteomes" id="UP000282613">
    <property type="component" value="Unassembled WGS sequence"/>
</dbReference>
<accession>A0A3P6PKW0</accession>
<dbReference type="OrthoDB" id="2154253at2759"/>
<feature type="transmembrane region" description="Helical" evidence="11">
    <location>
        <begin position="12"/>
        <end position="29"/>
    </location>
</feature>
<reference evidence="12 13" key="1">
    <citation type="submission" date="2018-11" db="EMBL/GenBank/DDBJ databases">
        <authorList>
            <consortium name="Pathogen Informatics"/>
        </authorList>
    </citation>
    <scope>NUCLEOTIDE SEQUENCE [LARGE SCALE GENOMIC DNA]</scope>
</reference>
<dbReference type="Gene3D" id="1.20.960.10">
    <property type="entry name" value="Mitochondrial outer membrane translocase complex, subunit Tom20 domain"/>
    <property type="match status" value="1"/>
</dbReference>
<dbReference type="InterPro" id="IPR022422">
    <property type="entry name" value="MAS20_rcpt_metazoan"/>
</dbReference>